<accession>A0A9X0WGJ7</accession>
<dbReference type="Pfam" id="PF11154">
    <property type="entry name" value="DUF2934"/>
    <property type="match status" value="1"/>
</dbReference>
<dbReference type="AlphaFoldDB" id="A0A9X0WGJ7"/>
<protein>
    <recommendedName>
        <fullName evidence="3">DUF2934 domain-containing protein</fullName>
    </recommendedName>
</protein>
<dbReference type="EMBL" id="NRSD01000002">
    <property type="protein sequence ID" value="MBK1643792.1"/>
    <property type="molecule type" value="Genomic_DNA"/>
</dbReference>
<evidence type="ECO:0000313" key="2">
    <source>
        <dbReference type="Proteomes" id="UP001138802"/>
    </source>
</evidence>
<reference evidence="1 2" key="1">
    <citation type="journal article" date="2020" name="Microorganisms">
        <title>Osmotic Adaptation and Compatible Solute Biosynthesis of Phototrophic Bacteria as Revealed from Genome Analyses.</title>
        <authorList>
            <person name="Imhoff J.F."/>
            <person name="Rahn T."/>
            <person name="Kunzel S."/>
            <person name="Keller A."/>
            <person name="Neulinger S.C."/>
        </authorList>
    </citation>
    <scope>NUCLEOTIDE SEQUENCE [LARGE SCALE GENOMIC DNA]</scope>
    <source>
        <strain evidence="1 2">DSM 21303</strain>
    </source>
</reference>
<name>A0A9X0WGJ7_9GAMM</name>
<sequence length="73" mass="7713">MSEAPSTHERHEMIALAAYYLAERRGFAPGGAQSDWLIAEAAVDALIASGAARTARASGTLREGLRNALKLSD</sequence>
<evidence type="ECO:0008006" key="3">
    <source>
        <dbReference type="Google" id="ProtNLM"/>
    </source>
</evidence>
<organism evidence="1 2">
    <name type="scientific">Thiocapsa imhoffii</name>
    <dbReference type="NCBI Taxonomy" id="382777"/>
    <lineage>
        <taxon>Bacteria</taxon>
        <taxon>Pseudomonadati</taxon>
        <taxon>Pseudomonadota</taxon>
        <taxon>Gammaproteobacteria</taxon>
        <taxon>Chromatiales</taxon>
        <taxon>Chromatiaceae</taxon>
        <taxon>Thiocapsa</taxon>
    </lineage>
</organism>
<proteinExistence type="predicted"/>
<dbReference type="InterPro" id="IPR021327">
    <property type="entry name" value="DUF2934"/>
</dbReference>
<comment type="caution">
    <text evidence="1">The sequence shown here is derived from an EMBL/GenBank/DDBJ whole genome shotgun (WGS) entry which is preliminary data.</text>
</comment>
<evidence type="ECO:0000313" key="1">
    <source>
        <dbReference type="EMBL" id="MBK1643792.1"/>
    </source>
</evidence>
<keyword evidence="2" id="KW-1185">Reference proteome</keyword>
<gene>
    <name evidence="1" type="ORF">CKO25_03780</name>
</gene>
<dbReference type="Proteomes" id="UP001138802">
    <property type="component" value="Unassembled WGS sequence"/>
</dbReference>